<accession>A0A0L6CH03</accession>
<sequence>MVSRTPQAAALPSSLHDDITAAGYYPALVADVVAAAVAGEDVVAHLVHQETTLDQESVRRHITVLALTPGRLVIAHADDHAPDPTSSIHATSVATASTECVPLSAVRGVMLTHVVAEPDSYRPGSLGRELTLTLGWGTVSRVDLVPATCGDPQCEADHGFEGTVTGDDISLRVSADAEGEHVLARAHDFAAALSAAIGRPGQ</sequence>
<dbReference type="STRING" id="1631356.VV01_07265"/>
<organism evidence="1 2">
    <name type="scientific">Luteipulveratus halotolerans</name>
    <dbReference type="NCBI Taxonomy" id="1631356"/>
    <lineage>
        <taxon>Bacteria</taxon>
        <taxon>Bacillati</taxon>
        <taxon>Actinomycetota</taxon>
        <taxon>Actinomycetes</taxon>
        <taxon>Micrococcales</taxon>
        <taxon>Dermacoccaceae</taxon>
        <taxon>Luteipulveratus</taxon>
    </lineage>
</organism>
<dbReference type="Proteomes" id="UP000037397">
    <property type="component" value="Unassembled WGS sequence"/>
</dbReference>
<dbReference type="Pfam" id="PF19461">
    <property type="entry name" value="DUF5998"/>
    <property type="match status" value="1"/>
</dbReference>
<dbReference type="OrthoDB" id="3725224at2"/>
<comment type="caution">
    <text evidence="1">The sequence shown here is derived from an EMBL/GenBank/DDBJ whole genome shotgun (WGS) entry which is preliminary data.</text>
</comment>
<proteinExistence type="predicted"/>
<name>A0A0L6CH03_9MICO</name>
<dbReference type="AlphaFoldDB" id="A0A0L6CH03"/>
<dbReference type="PATRIC" id="fig|1631356.3.peg.1399"/>
<protein>
    <submittedName>
        <fullName evidence="1">Phosphodiesterase</fullName>
    </submittedName>
</protein>
<evidence type="ECO:0000313" key="1">
    <source>
        <dbReference type="EMBL" id="KNX36994.1"/>
    </source>
</evidence>
<dbReference type="EMBL" id="LAIR01000002">
    <property type="protein sequence ID" value="KNX36994.1"/>
    <property type="molecule type" value="Genomic_DNA"/>
</dbReference>
<reference evidence="2" key="1">
    <citation type="submission" date="2015-03" db="EMBL/GenBank/DDBJ databases">
        <title>Luteipulveratus halotolerans sp. nov., a novel actinobacterium (Dermacoccaceae) from Sarawak, Malaysia.</title>
        <authorList>
            <person name="Juboi H."/>
            <person name="Basik A."/>
            <person name="Shamsul S.S."/>
            <person name="Arnold P."/>
            <person name="Schmitt E.K."/>
            <person name="Sanglier J.-J."/>
            <person name="Yeo T."/>
        </authorList>
    </citation>
    <scope>NUCLEOTIDE SEQUENCE [LARGE SCALE GENOMIC DNA]</scope>
    <source>
        <strain evidence="2">C296001</strain>
    </source>
</reference>
<gene>
    <name evidence="1" type="ORF">VV01_07265</name>
</gene>
<evidence type="ECO:0000313" key="2">
    <source>
        <dbReference type="Proteomes" id="UP000037397"/>
    </source>
</evidence>
<keyword evidence="2" id="KW-1185">Reference proteome</keyword>
<dbReference type="InterPro" id="IPR046040">
    <property type="entry name" value="DUF5998"/>
</dbReference>